<dbReference type="AlphaFoldDB" id="A0A0Q3L4U0"/>
<proteinExistence type="inferred from homology"/>
<evidence type="ECO:0000256" key="2">
    <source>
        <dbReference type="ARBA" id="ARBA00010846"/>
    </source>
</evidence>
<reference evidence="4 5" key="1">
    <citation type="journal article" date="2010" name="Nature">
        <title>Genome sequencing and analysis of the model grass Brachypodium distachyon.</title>
        <authorList>
            <consortium name="International Brachypodium Initiative"/>
        </authorList>
    </citation>
    <scope>NUCLEOTIDE SEQUENCE [LARGE SCALE GENOMIC DNA]</scope>
    <source>
        <strain evidence="4 5">Bd21</strain>
    </source>
</reference>
<dbReference type="Pfam" id="PF24570">
    <property type="entry name" value="BACK_BPM_SPOP"/>
    <property type="match status" value="1"/>
</dbReference>
<evidence type="ECO:0000256" key="1">
    <source>
        <dbReference type="ARBA" id="ARBA00004906"/>
    </source>
</evidence>
<dbReference type="SUPFAM" id="SSF49599">
    <property type="entry name" value="TRAF domain-like"/>
    <property type="match status" value="1"/>
</dbReference>
<protein>
    <recommendedName>
        <fullName evidence="3">MATH domain-containing protein</fullName>
    </recommendedName>
</protein>
<gene>
    <name evidence="5" type="primary">LOC104584934</name>
    <name evidence="4" type="ORF">BRADI_4g12861v3</name>
</gene>
<dbReference type="InterPro" id="IPR000210">
    <property type="entry name" value="BTB/POZ_dom"/>
</dbReference>
<dbReference type="CDD" id="cd00121">
    <property type="entry name" value="MATH"/>
    <property type="match status" value="1"/>
</dbReference>
<dbReference type="EMBL" id="CM000883">
    <property type="protein sequence ID" value="KQJ87669.1"/>
    <property type="molecule type" value="Genomic_DNA"/>
</dbReference>
<sequence>MAALRAAGRKQLSASTLSGPNCPTKATGSHVFRISDYSQVRDNVGNGTAVQSSTFAVGGHDWQIRCYPNHPNGEDKENEDWISVYLRRHATAWGWANFIKPANATAKFEMSILDQDGKLVHRGGGSKDQRCVFSSSTGMGWGYRKFIKHADLQEGKHLKGDSLTLLCDVTVDLGLEFDGATVPVPETAAVAPPPPSFELRGDTAELRIDDMDANVCKALLQFIYTDSAPEMDQLDQAMAERLLAAADTYKLEKLKKICEEALCKNINMGSVAANLMLAERHGCPLLKEACLQLLCAPGNLEAVMATDDYEQLLAECASALLEVVVKKIAGQQQ</sequence>
<dbReference type="Gene3D" id="1.25.40.420">
    <property type="match status" value="1"/>
</dbReference>
<dbReference type="InterPro" id="IPR002083">
    <property type="entry name" value="MATH/TRAF_dom"/>
</dbReference>
<dbReference type="Gene3D" id="3.30.710.10">
    <property type="entry name" value="Potassium Channel Kv1.1, Chain A"/>
    <property type="match status" value="1"/>
</dbReference>
<dbReference type="InterPro" id="IPR011333">
    <property type="entry name" value="SKP1/BTB/POZ_sf"/>
</dbReference>
<comment type="pathway">
    <text evidence="1">Protein modification; protein ubiquitination.</text>
</comment>
<dbReference type="InterPro" id="IPR008974">
    <property type="entry name" value="TRAF-like"/>
</dbReference>
<dbReference type="GO" id="GO:0016567">
    <property type="term" value="P:protein ubiquitination"/>
    <property type="evidence" value="ECO:0007669"/>
    <property type="project" value="InterPro"/>
</dbReference>
<dbReference type="OrthoDB" id="6359816at2759"/>
<dbReference type="InterPro" id="IPR045005">
    <property type="entry name" value="BPM1-6"/>
</dbReference>
<comment type="similarity">
    <text evidence="2">Belongs to the Tdpoz family.</text>
</comment>
<evidence type="ECO:0000313" key="4">
    <source>
        <dbReference type="EMBL" id="KQJ87669.1"/>
    </source>
</evidence>
<dbReference type="InterPro" id="IPR056423">
    <property type="entry name" value="BACK_BPM_SPOP"/>
</dbReference>
<name>A0A0Q3L4U0_BRADI</name>
<dbReference type="Proteomes" id="UP000008810">
    <property type="component" value="Chromosome 4"/>
</dbReference>
<evidence type="ECO:0000313" key="5">
    <source>
        <dbReference type="EnsemblPlants" id="KQJ87669"/>
    </source>
</evidence>
<dbReference type="Gene3D" id="2.60.210.10">
    <property type="entry name" value="Apoptosis, Tumor Necrosis Factor Receptor Associated Protein 2, Chain A"/>
    <property type="match status" value="1"/>
</dbReference>
<evidence type="ECO:0000259" key="3">
    <source>
        <dbReference type="PROSITE" id="PS50144"/>
    </source>
</evidence>
<dbReference type="PANTHER" id="PTHR26379:SF316">
    <property type="entry name" value="MATH DOMAIN-CONTAINING PROTEIN"/>
    <property type="match status" value="1"/>
</dbReference>
<dbReference type="Gramene" id="KQJ87669">
    <property type="protein sequence ID" value="KQJ87669"/>
    <property type="gene ID" value="BRADI_4g12861v3"/>
</dbReference>
<reference evidence="5" key="3">
    <citation type="submission" date="2018-08" db="UniProtKB">
        <authorList>
            <consortium name="EnsemblPlants"/>
        </authorList>
    </citation>
    <scope>IDENTIFICATION</scope>
    <source>
        <strain evidence="5">cv. Bd21</strain>
    </source>
</reference>
<dbReference type="Pfam" id="PF00651">
    <property type="entry name" value="BTB"/>
    <property type="match status" value="1"/>
</dbReference>
<dbReference type="EnsemblPlants" id="KQJ87669">
    <property type="protein sequence ID" value="KQJ87669"/>
    <property type="gene ID" value="BRADI_4g12861v3"/>
</dbReference>
<dbReference type="Pfam" id="PF22486">
    <property type="entry name" value="MATH_2"/>
    <property type="match status" value="1"/>
</dbReference>
<feature type="domain" description="MATH" evidence="3">
    <location>
        <begin position="27"/>
        <end position="169"/>
    </location>
</feature>
<evidence type="ECO:0000313" key="6">
    <source>
        <dbReference type="Proteomes" id="UP000008810"/>
    </source>
</evidence>
<dbReference type="PANTHER" id="PTHR26379">
    <property type="entry name" value="BTB/POZ AND MATH DOMAIN-CONTAINING PROTEIN 1"/>
    <property type="match status" value="1"/>
</dbReference>
<reference evidence="4" key="2">
    <citation type="submission" date="2017-06" db="EMBL/GenBank/DDBJ databases">
        <title>WGS assembly of Brachypodium distachyon.</title>
        <authorList>
            <consortium name="The International Brachypodium Initiative"/>
            <person name="Lucas S."/>
            <person name="Harmon-Smith M."/>
            <person name="Lail K."/>
            <person name="Tice H."/>
            <person name="Grimwood J."/>
            <person name="Bruce D."/>
            <person name="Barry K."/>
            <person name="Shu S."/>
            <person name="Lindquist E."/>
            <person name="Wang M."/>
            <person name="Pitluck S."/>
            <person name="Vogel J.P."/>
            <person name="Garvin D.F."/>
            <person name="Mockler T.C."/>
            <person name="Schmutz J."/>
            <person name="Rokhsar D."/>
            <person name="Bevan M.W."/>
        </authorList>
    </citation>
    <scope>NUCLEOTIDE SEQUENCE</scope>
    <source>
        <strain evidence="4">Bd21</strain>
    </source>
</reference>
<organism evidence="4">
    <name type="scientific">Brachypodium distachyon</name>
    <name type="common">Purple false brome</name>
    <name type="synonym">Trachynia distachya</name>
    <dbReference type="NCBI Taxonomy" id="15368"/>
    <lineage>
        <taxon>Eukaryota</taxon>
        <taxon>Viridiplantae</taxon>
        <taxon>Streptophyta</taxon>
        <taxon>Embryophyta</taxon>
        <taxon>Tracheophyta</taxon>
        <taxon>Spermatophyta</taxon>
        <taxon>Magnoliopsida</taxon>
        <taxon>Liliopsida</taxon>
        <taxon>Poales</taxon>
        <taxon>Poaceae</taxon>
        <taxon>BOP clade</taxon>
        <taxon>Pooideae</taxon>
        <taxon>Stipodae</taxon>
        <taxon>Brachypodieae</taxon>
        <taxon>Brachypodium</taxon>
    </lineage>
</organism>
<dbReference type="SUPFAM" id="SSF54695">
    <property type="entry name" value="POZ domain"/>
    <property type="match status" value="1"/>
</dbReference>
<keyword evidence="6" id="KW-1185">Reference proteome</keyword>
<dbReference type="PROSITE" id="PS50144">
    <property type="entry name" value="MATH"/>
    <property type="match status" value="1"/>
</dbReference>
<accession>A0A0Q3L4U0</accession>